<dbReference type="NCBIfam" id="TIGR02937">
    <property type="entry name" value="sigma70-ECF"/>
    <property type="match status" value="1"/>
</dbReference>
<dbReference type="Pfam" id="PF04542">
    <property type="entry name" value="Sigma70_r2"/>
    <property type="match status" value="1"/>
</dbReference>
<keyword evidence="8" id="KW-1185">Reference proteome</keyword>
<keyword evidence="3" id="KW-0731">Sigma factor</keyword>
<dbReference type="Gene3D" id="1.10.10.10">
    <property type="entry name" value="Winged helix-like DNA-binding domain superfamily/Winged helix DNA-binding domain"/>
    <property type="match status" value="1"/>
</dbReference>
<dbReference type="Proteomes" id="UP000321301">
    <property type="component" value="Unassembled WGS sequence"/>
</dbReference>
<dbReference type="InterPro" id="IPR013324">
    <property type="entry name" value="RNA_pol_sigma_r3/r4-like"/>
</dbReference>
<dbReference type="SUPFAM" id="SSF88659">
    <property type="entry name" value="Sigma3 and sigma4 domains of RNA polymerase sigma factors"/>
    <property type="match status" value="1"/>
</dbReference>
<dbReference type="SUPFAM" id="SSF88946">
    <property type="entry name" value="Sigma2 domain of RNA polymerase sigma factors"/>
    <property type="match status" value="1"/>
</dbReference>
<keyword evidence="2" id="KW-0805">Transcription regulation</keyword>
<dbReference type="CDD" id="cd06171">
    <property type="entry name" value="Sigma70_r4"/>
    <property type="match status" value="1"/>
</dbReference>
<evidence type="ECO:0000256" key="4">
    <source>
        <dbReference type="ARBA" id="ARBA00023163"/>
    </source>
</evidence>
<dbReference type="InterPro" id="IPR014284">
    <property type="entry name" value="RNA_pol_sigma-70_dom"/>
</dbReference>
<dbReference type="GO" id="GO:0003677">
    <property type="term" value="F:DNA binding"/>
    <property type="evidence" value="ECO:0007669"/>
    <property type="project" value="InterPro"/>
</dbReference>
<dbReference type="PANTHER" id="PTHR43133:SF46">
    <property type="entry name" value="RNA POLYMERASE SIGMA-70 FACTOR ECF SUBFAMILY"/>
    <property type="match status" value="1"/>
</dbReference>
<evidence type="ECO:0000256" key="2">
    <source>
        <dbReference type="ARBA" id="ARBA00023015"/>
    </source>
</evidence>
<keyword evidence="7" id="KW-0240">DNA-directed RNA polymerase</keyword>
<dbReference type="InterPro" id="IPR039425">
    <property type="entry name" value="RNA_pol_sigma-70-like"/>
</dbReference>
<organism evidence="7 8">
    <name type="scientific">Cyclobacterium qasimii</name>
    <dbReference type="NCBI Taxonomy" id="1350429"/>
    <lineage>
        <taxon>Bacteria</taxon>
        <taxon>Pseudomonadati</taxon>
        <taxon>Bacteroidota</taxon>
        <taxon>Cytophagia</taxon>
        <taxon>Cytophagales</taxon>
        <taxon>Cyclobacteriaceae</taxon>
        <taxon>Cyclobacterium</taxon>
    </lineage>
</organism>
<dbReference type="Pfam" id="PF08281">
    <property type="entry name" value="Sigma70_r4_2"/>
    <property type="match status" value="1"/>
</dbReference>
<comment type="similarity">
    <text evidence="1">Belongs to the sigma-70 factor family. ECF subfamily.</text>
</comment>
<evidence type="ECO:0000259" key="6">
    <source>
        <dbReference type="Pfam" id="PF08281"/>
    </source>
</evidence>
<dbReference type="Gene3D" id="1.10.1740.10">
    <property type="match status" value="1"/>
</dbReference>
<dbReference type="InterPro" id="IPR013249">
    <property type="entry name" value="RNA_pol_sigma70_r4_t2"/>
</dbReference>
<keyword evidence="4" id="KW-0804">Transcription</keyword>
<evidence type="ECO:0000256" key="1">
    <source>
        <dbReference type="ARBA" id="ARBA00010641"/>
    </source>
</evidence>
<feature type="domain" description="RNA polymerase sigma factor 70 region 4 type 2" evidence="6">
    <location>
        <begin position="135"/>
        <end position="177"/>
    </location>
</feature>
<dbReference type="InterPro" id="IPR013325">
    <property type="entry name" value="RNA_pol_sigma_r2"/>
</dbReference>
<feature type="domain" description="RNA polymerase sigma-70 region 2" evidence="5">
    <location>
        <begin position="31"/>
        <end position="93"/>
    </location>
</feature>
<evidence type="ECO:0000313" key="8">
    <source>
        <dbReference type="Proteomes" id="UP000321301"/>
    </source>
</evidence>
<dbReference type="PANTHER" id="PTHR43133">
    <property type="entry name" value="RNA POLYMERASE ECF-TYPE SIGMA FACTO"/>
    <property type="match status" value="1"/>
</dbReference>
<evidence type="ECO:0000259" key="5">
    <source>
        <dbReference type="Pfam" id="PF04542"/>
    </source>
</evidence>
<evidence type="ECO:0000256" key="3">
    <source>
        <dbReference type="ARBA" id="ARBA00023082"/>
    </source>
</evidence>
<protein>
    <submittedName>
        <fullName evidence="7">DNA-directed RNA polymerase sigma-70 factor</fullName>
    </submittedName>
</protein>
<dbReference type="GO" id="GO:0000428">
    <property type="term" value="C:DNA-directed RNA polymerase complex"/>
    <property type="evidence" value="ECO:0007669"/>
    <property type="project" value="UniProtKB-KW"/>
</dbReference>
<name>A0A512C6A2_9BACT</name>
<proteinExistence type="inferred from homology"/>
<dbReference type="GO" id="GO:0016987">
    <property type="term" value="F:sigma factor activity"/>
    <property type="evidence" value="ECO:0007669"/>
    <property type="project" value="UniProtKB-KW"/>
</dbReference>
<accession>A0A512C6A2</accession>
<gene>
    <name evidence="7" type="ORF">CQA01_02650</name>
</gene>
<dbReference type="AlphaFoldDB" id="A0A512C6A2"/>
<dbReference type="InterPro" id="IPR036388">
    <property type="entry name" value="WH-like_DNA-bd_sf"/>
</dbReference>
<comment type="caution">
    <text evidence="7">The sequence shown here is derived from an EMBL/GenBank/DDBJ whole genome shotgun (WGS) entry which is preliminary data.</text>
</comment>
<sequence length="202" mass="23555">MNPLSKNSPAMEPNFYWELLMQGNRQGLEGLYKAFIKTLFNYGLALVKDEDFIQDCIQEVFIDLWKYHQSLGKAENVKAYLFRALSHKIYRESKHKSITKTESWDDGLANTFVVESIESEMIGIQREKSLQIKLAKGLDKLPIRQKQVIQLLFFEQISYEEVSKLMGINLRSVYTLAWKAIATLKKYLVSGILFFATLFQFY</sequence>
<evidence type="ECO:0000313" key="7">
    <source>
        <dbReference type="EMBL" id="GEO19731.1"/>
    </source>
</evidence>
<dbReference type="RefSeq" id="WP_020889802.1">
    <property type="nucleotide sequence ID" value="NZ_BJYV01000001.1"/>
</dbReference>
<dbReference type="InterPro" id="IPR007627">
    <property type="entry name" value="RNA_pol_sigma70_r2"/>
</dbReference>
<reference evidence="7 8" key="1">
    <citation type="submission" date="2019-07" db="EMBL/GenBank/DDBJ databases">
        <title>Whole genome shotgun sequence of Cyclobacterium qasimii NBRC 106168.</title>
        <authorList>
            <person name="Hosoyama A."/>
            <person name="Uohara A."/>
            <person name="Ohji S."/>
            <person name="Ichikawa N."/>
        </authorList>
    </citation>
    <scope>NUCLEOTIDE SEQUENCE [LARGE SCALE GENOMIC DNA]</scope>
    <source>
        <strain evidence="7 8">NBRC 106168</strain>
    </source>
</reference>
<dbReference type="EMBL" id="BJYV01000001">
    <property type="protein sequence ID" value="GEO19731.1"/>
    <property type="molecule type" value="Genomic_DNA"/>
</dbReference>
<dbReference type="GO" id="GO:0006352">
    <property type="term" value="P:DNA-templated transcription initiation"/>
    <property type="evidence" value="ECO:0007669"/>
    <property type="project" value="InterPro"/>
</dbReference>